<sequence length="105" mass="10787">MSAQMGMRFGAQMAAAGAVRSCAVQVEDILSELGDALEAGAAGVTAAGIGELARAMEAWGTVAFQLPGELNGYADALTRTDRTTQAADADVERVVAEIQRQLEGS</sequence>
<dbReference type="AlphaFoldDB" id="A0A1Q5PZ13"/>
<dbReference type="RefSeq" id="WP_073822683.1">
    <property type="nucleotide sequence ID" value="NZ_JAUNKL010000020.1"/>
</dbReference>
<evidence type="ECO:0000313" key="2">
    <source>
        <dbReference type="Proteomes" id="UP000185612"/>
    </source>
</evidence>
<dbReference type="Proteomes" id="UP000185612">
    <property type="component" value="Unassembled WGS sequence"/>
</dbReference>
<evidence type="ECO:0000313" key="1">
    <source>
        <dbReference type="EMBL" id="OKL52854.1"/>
    </source>
</evidence>
<dbReference type="STRING" id="52770.BSZ40_01820"/>
<dbReference type="EMBL" id="MQVS01000001">
    <property type="protein sequence ID" value="OKL52854.1"/>
    <property type="molecule type" value="Genomic_DNA"/>
</dbReference>
<organism evidence="1 2">
    <name type="scientific">Buchananella hordeovulneris</name>
    <dbReference type="NCBI Taxonomy" id="52770"/>
    <lineage>
        <taxon>Bacteria</taxon>
        <taxon>Bacillati</taxon>
        <taxon>Actinomycetota</taxon>
        <taxon>Actinomycetes</taxon>
        <taxon>Actinomycetales</taxon>
        <taxon>Actinomycetaceae</taxon>
        <taxon>Buchananella</taxon>
    </lineage>
</organism>
<protein>
    <recommendedName>
        <fullName evidence="3">WXG100 family type VII secretion target</fullName>
    </recommendedName>
</protein>
<comment type="caution">
    <text evidence="1">The sequence shown here is derived from an EMBL/GenBank/DDBJ whole genome shotgun (WGS) entry which is preliminary data.</text>
</comment>
<reference evidence="2" key="1">
    <citation type="submission" date="2016-12" db="EMBL/GenBank/DDBJ databases">
        <authorList>
            <person name="Meng X."/>
        </authorList>
    </citation>
    <scope>NUCLEOTIDE SEQUENCE [LARGE SCALE GENOMIC DNA]</scope>
    <source>
        <strain evidence="2">DSM 20732</strain>
    </source>
</reference>
<proteinExistence type="predicted"/>
<keyword evidence="2" id="KW-1185">Reference proteome</keyword>
<gene>
    <name evidence="1" type="ORF">BSZ40_01820</name>
</gene>
<evidence type="ECO:0008006" key="3">
    <source>
        <dbReference type="Google" id="ProtNLM"/>
    </source>
</evidence>
<accession>A0A1Q5PZ13</accession>
<name>A0A1Q5PZ13_9ACTO</name>
<dbReference type="Gene3D" id="1.10.287.1060">
    <property type="entry name" value="ESAT-6-like"/>
    <property type="match status" value="1"/>
</dbReference>